<sequence>MTKLRATLLTPLSGSLAPFGQACATGLLLWAQHASQLPTPWTGVELAIQDIGSSRGAQMDASIRAALNTRPDVLFGPYGSNTMLAAARATQQVIWNHGGATSQLAHPTFPHVINILSPASTYFVGVLQAVRTSDPDAETVSLFHSNSGFGKDIARGAIQAANDLKFALQAIPFEPRHARETTTRIPQAHILLVAGNFEDELAVAPILLRRPWRAAAFVGAGVEEVLAPLGTRREGLLGPAQWLASAAPIPDEGPDANWFITHYRKVANADGDPPYPAVQAFAAGLLAARTLYTTGSLDDTDLLTAAAQLTCTTLYGAFQLDPHSGLQSGHQILIVQWQQGKRRVVWPPQQAEATLQSGSKGLSH</sequence>
<dbReference type="PANTHER" id="PTHR30483:SF37">
    <property type="entry name" value="ABC TRANSPORTER SUBSTRATE-BINDING PROTEIN"/>
    <property type="match status" value="1"/>
</dbReference>
<dbReference type="SUPFAM" id="SSF53822">
    <property type="entry name" value="Periplasmic binding protein-like I"/>
    <property type="match status" value="1"/>
</dbReference>
<keyword evidence="1" id="KW-0732">Signal</keyword>
<evidence type="ECO:0000313" key="3">
    <source>
        <dbReference type="Proteomes" id="UP000322530"/>
    </source>
</evidence>
<dbReference type="PROSITE" id="PS51257">
    <property type="entry name" value="PROKAR_LIPOPROTEIN"/>
    <property type="match status" value="1"/>
</dbReference>
<accession>A0A5A5TFG4</accession>
<feature type="chain" id="PRO_5022672791" evidence="1">
    <location>
        <begin position="25"/>
        <end position="364"/>
    </location>
</feature>
<proteinExistence type="predicted"/>
<dbReference type="RefSeq" id="WP_216368921.1">
    <property type="nucleotide sequence ID" value="NZ_BIXY01000066.1"/>
</dbReference>
<feature type="signal peptide" evidence="1">
    <location>
        <begin position="1"/>
        <end position="24"/>
    </location>
</feature>
<keyword evidence="3" id="KW-1185">Reference proteome</keyword>
<dbReference type="EMBL" id="BIXY01000066">
    <property type="protein sequence ID" value="GCF10310.1"/>
    <property type="molecule type" value="Genomic_DNA"/>
</dbReference>
<reference evidence="2 3" key="1">
    <citation type="submission" date="2019-01" db="EMBL/GenBank/DDBJ databases">
        <title>Draft genome sequence of Dictyobacter sp. Uno17.</title>
        <authorList>
            <person name="Wang C.M."/>
            <person name="Zheng Y."/>
            <person name="Sakai Y."/>
            <person name="Abe K."/>
            <person name="Yokota A."/>
            <person name="Yabe S."/>
        </authorList>
    </citation>
    <scope>NUCLEOTIDE SEQUENCE [LARGE SCALE GENOMIC DNA]</scope>
    <source>
        <strain evidence="2 3">Uno17</strain>
    </source>
</reference>
<dbReference type="PANTHER" id="PTHR30483">
    <property type="entry name" value="LEUCINE-SPECIFIC-BINDING PROTEIN"/>
    <property type="match status" value="1"/>
</dbReference>
<organism evidence="2 3">
    <name type="scientific">Dictyobacter arantiisoli</name>
    <dbReference type="NCBI Taxonomy" id="2014874"/>
    <lineage>
        <taxon>Bacteria</taxon>
        <taxon>Bacillati</taxon>
        <taxon>Chloroflexota</taxon>
        <taxon>Ktedonobacteria</taxon>
        <taxon>Ktedonobacterales</taxon>
        <taxon>Dictyobacteraceae</taxon>
        <taxon>Dictyobacter</taxon>
    </lineage>
</organism>
<gene>
    <name evidence="2" type="ORF">KDI_38740</name>
</gene>
<dbReference type="Gene3D" id="3.40.50.2300">
    <property type="match status" value="2"/>
</dbReference>
<evidence type="ECO:0000313" key="2">
    <source>
        <dbReference type="EMBL" id="GCF10310.1"/>
    </source>
</evidence>
<protein>
    <submittedName>
        <fullName evidence="2">Uncharacterized protein</fullName>
    </submittedName>
</protein>
<evidence type="ECO:0000256" key="1">
    <source>
        <dbReference type="SAM" id="SignalP"/>
    </source>
</evidence>
<dbReference type="Proteomes" id="UP000322530">
    <property type="component" value="Unassembled WGS sequence"/>
</dbReference>
<dbReference type="AlphaFoldDB" id="A0A5A5TFG4"/>
<dbReference type="InterPro" id="IPR028082">
    <property type="entry name" value="Peripla_BP_I"/>
</dbReference>
<comment type="caution">
    <text evidence="2">The sequence shown here is derived from an EMBL/GenBank/DDBJ whole genome shotgun (WGS) entry which is preliminary data.</text>
</comment>
<name>A0A5A5TFG4_9CHLR</name>
<dbReference type="InterPro" id="IPR051010">
    <property type="entry name" value="BCAA_transport"/>
</dbReference>